<organism evidence="20 21">
    <name type="scientific">Escherichia coli</name>
    <dbReference type="NCBI Taxonomy" id="562"/>
    <lineage>
        <taxon>Bacteria</taxon>
        <taxon>Pseudomonadati</taxon>
        <taxon>Pseudomonadota</taxon>
        <taxon>Gammaproteobacteria</taxon>
        <taxon>Enterobacterales</taxon>
        <taxon>Enterobacteriaceae</taxon>
        <taxon>Escherichia</taxon>
    </lineage>
</organism>
<dbReference type="Proteomes" id="UP000392867">
    <property type="component" value="Unassembled WGS sequence"/>
</dbReference>
<evidence type="ECO:0000256" key="9">
    <source>
        <dbReference type="ARBA" id="ARBA00022729"/>
    </source>
</evidence>
<comment type="subcellular location">
    <subcellularLocation>
        <location evidence="3">Cell outer membrane</location>
        <topology evidence="3">Multi-pass membrane protein</topology>
    </subcellularLocation>
    <subcellularLocation>
        <location evidence="1">Cell surface</location>
    </subcellularLocation>
    <subcellularLocation>
        <location evidence="2">Periplasm</location>
    </subcellularLocation>
    <subcellularLocation>
        <location evidence="4">Secreted</location>
    </subcellularLocation>
</comment>
<evidence type="ECO:0000256" key="3">
    <source>
        <dbReference type="ARBA" id="ARBA00004571"/>
    </source>
</evidence>
<keyword evidence="17" id="KW-1133">Transmembrane helix</keyword>
<evidence type="ECO:0000256" key="7">
    <source>
        <dbReference type="ARBA" id="ARBA00022670"/>
    </source>
</evidence>
<dbReference type="GO" id="GO:0005576">
    <property type="term" value="C:extracellular region"/>
    <property type="evidence" value="ECO:0007669"/>
    <property type="project" value="UniProtKB-SubCell"/>
</dbReference>
<dbReference type="RefSeq" id="WP_196105811.1">
    <property type="nucleotide sequence ID" value="NZ_JADIHO010000061.1"/>
</dbReference>
<feature type="domain" description="Autotransporter" evidence="18">
    <location>
        <begin position="1035"/>
        <end position="1301"/>
    </location>
</feature>
<evidence type="ECO:0000259" key="18">
    <source>
        <dbReference type="PROSITE" id="PS51208"/>
    </source>
</evidence>
<dbReference type="InterPro" id="IPR000710">
    <property type="entry name" value="Peptidase_S6"/>
</dbReference>
<evidence type="ECO:0000256" key="4">
    <source>
        <dbReference type="ARBA" id="ARBA00004613"/>
    </source>
</evidence>
<comment type="caution">
    <text evidence="20">The sequence shown here is derived from an EMBL/GenBank/DDBJ whole genome shotgun (WGS) entry which is preliminary data.</text>
</comment>
<keyword evidence="6" id="KW-0964">Secreted</keyword>
<dbReference type="InterPro" id="IPR012332">
    <property type="entry name" value="Autotransporter_pectin_lyase_C"/>
</dbReference>
<keyword evidence="12" id="KW-0720">Serine protease</keyword>
<evidence type="ECO:0000259" key="19">
    <source>
        <dbReference type="PROSITE" id="PS51691"/>
    </source>
</evidence>
<keyword evidence="8 17" id="KW-0812">Transmembrane</keyword>
<evidence type="ECO:0000313" key="21">
    <source>
        <dbReference type="Proteomes" id="UP000392867"/>
    </source>
</evidence>
<dbReference type="SMART" id="SM00869">
    <property type="entry name" value="Autotransporter"/>
    <property type="match status" value="1"/>
</dbReference>
<dbReference type="Gene3D" id="2.40.128.130">
    <property type="entry name" value="Autotransporter beta-domain"/>
    <property type="match status" value="1"/>
</dbReference>
<keyword evidence="15" id="KW-0865">Zymogen</keyword>
<keyword evidence="7" id="KW-0645">Protease</keyword>
<dbReference type="GO" id="GO:0009986">
    <property type="term" value="C:cell surface"/>
    <property type="evidence" value="ECO:0007669"/>
    <property type="project" value="UniProtKB-SubCell"/>
</dbReference>
<dbReference type="Pfam" id="PF02395">
    <property type="entry name" value="Peptidase_S6"/>
    <property type="match status" value="1"/>
</dbReference>
<evidence type="ECO:0000313" key="20">
    <source>
        <dbReference type="EMBL" id="MPU49327.1"/>
    </source>
</evidence>
<dbReference type="GO" id="GO:0004252">
    <property type="term" value="F:serine-type endopeptidase activity"/>
    <property type="evidence" value="ECO:0007669"/>
    <property type="project" value="InterPro"/>
</dbReference>
<dbReference type="GO" id="GO:0009279">
    <property type="term" value="C:cell outer membrane"/>
    <property type="evidence" value="ECO:0007669"/>
    <property type="project" value="UniProtKB-SubCell"/>
</dbReference>
<dbReference type="Gene3D" id="2.40.10.120">
    <property type="match status" value="1"/>
</dbReference>
<feature type="domain" description="Peptidase S6" evidence="19">
    <location>
        <begin position="58"/>
        <end position="312"/>
    </location>
</feature>
<keyword evidence="10" id="KW-0574">Periplasm</keyword>
<evidence type="ECO:0000256" key="2">
    <source>
        <dbReference type="ARBA" id="ARBA00004418"/>
    </source>
</evidence>
<dbReference type="EMBL" id="VOTT01000166">
    <property type="protein sequence ID" value="MPU49327.1"/>
    <property type="molecule type" value="Genomic_DNA"/>
</dbReference>
<protein>
    <submittedName>
        <fullName evidence="20">Autotransporter outer membrane beta-barrel domain-containing protein</fullName>
    </submittedName>
</protein>
<dbReference type="NCBIfam" id="TIGR01414">
    <property type="entry name" value="autotrans_barl"/>
    <property type="match status" value="1"/>
</dbReference>
<keyword evidence="16" id="KW-0998">Cell outer membrane</keyword>
<dbReference type="Pfam" id="PF03797">
    <property type="entry name" value="Autotransporter"/>
    <property type="match status" value="1"/>
</dbReference>
<evidence type="ECO:0000256" key="14">
    <source>
        <dbReference type="ARBA" id="ARBA00023136"/>
    </source>
</evidence>
<dbReference type="SUPFAM" id="SSF51126">
    <property type="entry name" value="Pectin lyase-like"/>
    <property type="match status" value="1"/>
</dbReference>
<evidence type="ECO:0000256" key="16">
    <source>
        <dbReference type="ARBA" id="ARBA00023237"/>
    </source>
</evidence>
<feature type="transmembrane region" description="Helical" evidence="17">
    <location>
        <begin position="39"/>
        <end position="56"/>
    </location>
</feature>
<dbReference type="PROSITE" id="PS51691">
    <property type="entry name" value="PEPTIDASE_S6"/>
    <property type="match status" value="1"/>
</dbReference>
<evidence type="ECO:0000256" key="13">
    <source>
        <dbReference type="ARBA" id="ARBA00023026"/>
    </source>
</evidence>
<evidence type="ECO:0000256" key="6">
    <source>
        <dbReference type="ARBA" id="ARBA00022525"/>
    </source>
</evidence>
<keyword evidence="5" id="KW-1134">Transmembrane beta strand</keyword>
<dbReference type="Gene3D" id="2.160.20.20">
    <property type="match status" value="1"/>
</dbReference>
<evidence type="ECO:0000256" key="15">
    <source>
        <dbReference type="ARBA" id="ARBA00023145"/>
    </source>
</evidence>
<evidence type="ECO:0000256" key="1">
    <source>
        <dbReference type="ARBA" id="ARBA00004241"/>
    </source>
</evidence>
<accession>A0A5N8H8Y2</accession>
<keyword evidence="13" id="KW-0843">Virulence</keyword>
<keyword evidence="11" id="KW-0378">Hydrolase</keyword>
<dbReference type="InterPro" id="IPR011050">
    <property type="entry name" value="Pectin_lyase_fold/virulence"/>
</dbReference>
<dbReference type="GO" id="GO:0006508">
    <property type="term" value="P:proteolysis"/>
    <property type="evidence" value="ECO:0007669"/>
    <property type="project" value="UniProtKB-KW"/>
</dbReference>
<evidence type="ECO:0000256" key="17">
    <source>
        <dbReference type="SAM" id="Phobius"/>
    </source>
</evidence>
<evidence type="ECO:0000256" key="11">
    <source>
        <dbReference type="ARBA" id="ARBA00022801"/>
    </source>
</evidence>
<sequence>MNKIYSLKYSHITGGLIAVSELSGRVSSRASGKKNKKKIILPLCFLGLLSPSYSFASQMDISNFYIRDYMDFAQNKGIFQAGATNIEIEKKDGSSLKLPEVPFPDFSPVANKGSTTSIGGAYSITATHNTKTHHSVAEQNWGNTTYKQADWHTSHPDFAVSRLDKFVVETRGVTEGADTSLSKQQALERYGINYKGEKKLIAFRAGSGTIGIKKDGKTTPFNEVFYKPEMLNGSFVHIDNWDSVYILTNNQFDEFNNLTAKGDSGSSLFIYDNEKKKWVVAGTAWGIYYYSNGKTHTAYSKWDQNAVDTIKKTFSHNVDMTNQQEVTIENGKLAGIGTDTSEIKNKDLIFTGGGNILLKSSFDNGAGGLVFNDKKTYQINGNDFTFKGAGIDTRNGSTVEWNIRYDNKDNLHKIGDGTLDVRKSQNTNLKTGDGLVILGAEKTFNNIYMASGDGTVRLNAEKALSDGEYNGIFFAKNGGTLDLNGHNQSFNKIAATDSGAVITNTSPQKSILSLSNNADYIYHGNINGNLDVLQHHETKKENRRLILDGGVDTTNDISLRNAQLSMQGHATEHAIYRDGGFACSLPAHMRFLCGSDYVAGMQNTEADAVKQSGYTYKTSNEVSDLSQPDWENGTFRFGTLHLENSDFSIGRNANVMGDIQASKSDITIGDTTAYIDLHAGKNITGDGFGFRQNIVSGHSQGETGFTGGITAEDSSIVIKDKAKALFSNYVYLLNTKTTIEKGADVTAQSGMFSTNDISVSGNLTMTGYPDKDNEFEPSIYLNDASYLLTDDSARLVAKNKASVVGNITSTKSASIMFGHDESTPSNLSDKASKELALGLLGGFDVSYRGAIHAPSASATMNNTWWQLTGDSALKTLKSTNSMVYFTDSANNKKFHTLTVDELETSNSAYAMRTNLSESDKLEVKKHLSGENNILLVDFLQKPTSEKQLNIELVSAPKDTNKNVFKASKQTIGFSNVTPVITTRETDDKITWSLTGYNTVANKEATRNAAALFSVDYKAFLNEVNNLNKRMGDLRDINGEAGAWARIMSGTGSASGGFSDNYTHVQVGVDKKHELDGLDLFTGFTVTHTDSSASADVFSGKTKSVGAGLYASAMFDSGAYIDLIGKYVHHDNEYTATFAGLGTRDYSTHSWYAGAEAGYRYHVTEDAWIEPQAELVYGSVSGKQFAWKDQGMHLSMKDKDYNPLIGRTGVDVGKSFSGKDWKVTARAGLGYQFDLLANGETVLRDASGEKRIKGEKDSRMLMSVGLNAEIRDNVRFGLEFEKSAFGKYNVDNAVNANFRYSF</sequence>
<keyword evidence="9" id="KW-0732">Signal</keyword>
<proteinExistence type="predicted"/>
<dbReference type="InterPro" id="IPR036709">
    <property type="entry name" value="Autotransporte_beta_dom_sf"/>
</dbReference>
<evidence type="ECO:0000256" key="12">
    <source>
        <dbReference type="ARBA" id="ARBA00022825"/>
    </source>
</evidence>
<dbReference type="SUPFAM" id="SSF103515">
    <property type="entry name" value="Autotransporter"/>
    <property type="match status" value="1"/>
</dbReference>
<dbReference type="CDD" id="cd01343">
    <property type="entry name" value="PL1_Passenger_AT"/>
    <property type="match status" value="1"/>
</dbReference>
<evidence type="ECO:0000256" key="8">
    <source>
        <dbReference type="ARBA" id="ARBA00022692"/>
    </source>
</evidence>
<dbReference type="InterPro" id="IPR006315">
    <property type="entry name" value="OM_autotransptr_brl_dom"/>
</dbReference>
<keyword evidence="14 17" id="KW-0472">Membrane</keyword>
<dbReference type="InterPro" id="IPR005546">
    <property type="entry name" value="Autotransporte_beta"/>
</dbReference>
<evidence type="ECO:0000256" key="5">
    <source>
        <dbReference type="ARBA" id="ARBA00022452"/>
    </source>
</evidence>
<name>A0A5N8H8Y2_ECOLX</name>
<gene>
    <name evidence="20" type="ORF">FVB16_10880</name>
</gene>
<dbReference type="GO" id="GO:0042597">
    <property type="term" value="C:periplasmic space"/>
    <property type="evidence" value="ECO:0007669"/>
    <property type="project" value="UniProtKB-SubCell"/>
</dbReference>
<dbReference type="PRINTS" id="PR00921">
    <property type="entry name" value="IGASERPTASE"/>
</dbReference>
<evidence type="ECO:0000256" key="10">
    <source>
        <dbReference type="ARBA" id="ARBA00022764"/>
    </source>
</evidence>
<reference evidence="20 21" key="1">
    <citation type="submission" date="2019-08" db="EMBL/GenBank/DDBJ databases">
        <title>Identification of Water Treatment Resistant and Multidrug Resistant Urinary Pathogenic Escherichia coli in Wastewater.</title>
        <authorList>
            <person name="Neumann N."/>
        </authorList>
    </citation>
    <scope>NUCLEOTIDE SEQUENCE [LARGE SCALE GENOMIC DNA]</scope>
    <source>
        <strain evidence="20 21">WU2356</strain>
    </source>
</reference>
<dbReference type="InterPro" id="IPR030396">
    <property type="entry name" value="Peptidase_S6_dom"/>
</dbReference>
<dbReference type="PROSITE" id="PS51208">
    <property type="entry name" value="AUTOTRANSPORTER"/>
    <property type="match status" value="1"/>
</dbReference>